<feature type="domain" description="CCHC-type" evidence="3">
    <location>
        <begin position="26"/>
        <end position="40"/>
    </location>
</feature>
<evidence type="ECO:0000256" key="1">
    <source>
        <dbReference type="PROSITE-ProRule" id="PRU00047"/>
    </source>
</evidence>
<proteinExistence type="predicted"/>
<dbReference type="Proteomes" id="UP000708208">
    <property type="component" value="Unassembled WGS sequence"/>
</dbReference>
<accession>A0A8J2NKS1</accession>
<comment type="caution">
    <text evidence="4">The sequence shown here is derived from an EMBL/GenBank/DDBJ whole genome shotgun (WGS) entry which is preliminary data.</text>
</comment>
<feature type="region of interest" description="Disordered" evidence="2">
    <location>
        <begin position="164"/>
        <end position="186"/>
    </location>
</feature>
<protein>
    <recommendedName>
        <fullName evidence="3">CCHC-type domain-containing protein</fullName>
    </recommendedName>
</protein>
<evidence type="ECO:0000313" key="5">
    <source>
        <dbReference type="Proteomes" id="UP000708208"/>
    </source>
</evidence>
<evidence type="ECO:0000313" key="4">
    <source>
        <dbReference type="EMBL" id="CAG7683963.1"/>
    </source>
</evidence>
<name>A0A8J2NKS1_9HEXA</name>
<dbReference type="PROSITE" id="PS50158">
    <property type="entry name" value="ZF_CCHC"/>
    <property type="match status" value="1"/>
</dbReference>
<feature type="compositionally biased region" description="Polar residues" evidence="2">
    <location>
        <begin position="164"/>
        <end position="173"/>
    </location>
</feature>
<keyword evidence="1" id="KW-0862">Zinc</keyword>
<dbReference type="InterPro" id="IPR001878">
    <property type="entry name" value="Znf_CCHC"/>
</dbReference>
<dbReference type="EMBL" id="CAJVCH010017638">
    <property type="protein sequence ID" value="CAG7683963.1"/>
    <property type="molecule type" value="Genomic_DNA"/>
</dbReference>
<evidence type="ECO:0000256" key="2">
    <source>
        <dbReference type="SAM" id="MobiDB-lite"/>
    </source>
</evidence>
<dbReference type="AlphaFoldDB" id="A0A8J2NKS1"/>
<reference evidence="4" key="1">
    <citation type="submission" date="2021-06" db="EMBL/GenBank/DDBJ databases">
        <authorList>
            <person name="Hodson N. C."/>
            <person name="Mongue J. A."/>
            <person name="Jaron S. K."/>
        </authorList>
    </citation>
    <scope>NUCLEOTIDE SEQUENCE</scope>
</reference>
<sequence>MEADIFKKTKDKTTKEEARTVKFEGKCFYCDRIGHMKKDCNNKKRDEGNSQVRGKLRGRAGFRGNGRGFNNNNNNFRGNWKGRGRGNFNNNGGNFNNNRGFFNNNRGVFNRLGFKGGFRGGSRGRNFQQAIHQGEPETVRDMVRELFKSNQERTQRQLYLMAPGTTNSQSATPYANIARPAYQPEN</sequence>
<evidence type="ECO:0000259" key="3">
    <source>
        <dbReference type="PROSITE" id="PS50158"/>
    </source>
</evidence>
<keyword evidence="1" id="KW-0479">Metal-binding</keyword>
<dbReference type="Pfam" id="PF00098">
    <property type="entry name" value="zf-CCHC"/>
    <property type="match status" value="1"/>
</dbReference>
<dbReference type="GO" id="GO:0003676">
    <property type="term" value="F:nucleic acid binding"/>
    <property type="evidence" value="ECO:0007669"/>
    <property type="project" value="InterPro"/>
</dbReference>
<dbReference type="GO" id="GO:0008270">
    <property type="term" value="F:zinc ion binding"/>
    <property type="evidence" value="ECO:0007669"/>
    <property type="project" value="UniProtKB-KW"/>
</dbReference>
<keyword evidence="1" id="KW-0863">Zinc-finger</keyword>
<organism evidence="4 5">
    <name type="scientific">Allacma fusca</name>
    <dbReference type="NCBI Taxonomy" id="39272"/>
    <lineage>
        <taxon>Eukaryota</taxon>
        <taxon>Metazoa</taxon>
        <taxon>Ecdysozoa</taxon>
        <taxon>Arthropoda</taxon>
        <taxon>Hexapoda</taxon>
        <taxon>Collembola</taxon>
        <taxon>Symphypleona</taxon>
        <taxon>Sminthuridae</taxon>
        <taxon>Allacma</taxon>
    </lineage>
</organism>
<gene>
    <name evidence="4" type="ORF">AFUS01_LOCUS3002</name>
</gene>
<keyword evidence="5" id="KW-1185">Reference proteome</keyword>